<dbReference type="AlphaFoldDB" id="A0A7L1XP32"/>
<reference evidence="1 2" key="1">
    <citation type="submission" date="2019-09" db="EMBL/GenBank/DDBJ databases">
        <title>Bird 10,000 Genomes (B10K) Project - Family phase.</title>
        <authorList>
            <person name="Zhang G."/>
        </authorList>
    </citation>
    <scope>NUCLEOTIDE SEQUENCE [LARGE SCALE GENOMIC DNA]</scope>
    <source>
        <strain evidence="1">B10K-DU-002-47</strain>
        <tissue evidence="1">Muscle</tissue>
    </source>
</reference>
<dbReference type="PRINTS" id="PR02107">
    <property type="entry name" value="INOS145TPRIP"/>
</dbReference>
<protein>
    <submittedName>
        <fullName evidence="1">IPIL1 protein</fullName>
    </submittedName>
</protein>
<feature type="non-terminal residue" evidence="1">
    <location>
        <position position="371"/>
    </location>
</feature>
<gene>
    <name evidence="1" type="primary">Itpripl1_1</name>
    <name evidence="1" type="ORF">THIORB_R08402</name>
</gene>
<evidence type="ECO:0000313" key="1">
    <source>
        <dbReference type="EMBL" id="NXP11082.1"/>
    </source>
</evidence>
<dbReference type="GO" id="GO:0016020">
    <property type="term" value="C:membrane"/>
    <property type="evidence" value="ECO:0007669"/>
    <property type="project" value="TreeGrafter"/>
</dbReference>
<evidence type="ECO:0000313" key="2">
    <source>
        <dbReference type="Proteomes" id="UP000565698"/>
    </source>
</evidence>
<dbReference type="SMART" id="SM01265">
    <property type="entry name" value="Mab-21"/>
    <property type="match status" value="1"/>
</dbReference>
<keyword evidence="2" id="KW-1185">Reference proteome</keyword>
<comment type="caution">
    <text evidence="1">The sequence shown here is derived from an EMBL/GenBank/DDBJ whole genome shotgun (WGS) entry which is preliminary data.</text>
</comment>
<organism evidence="1 2">
    <name type="scientific">Thinocorus orbignyianus</name>
    <dbReference type="NCBI Taxonomy" id="161742"/>
    <lineage>
        <taxon>Eukaryota</taxon>
        <taxon>Metazoa</taxon>
        <taxon>Chordata</taxon>
        <taxon>Craniata</taxon>
        <taxon>Vertebrata</taxon>
        <taxon>Euteleostomi</taxon>
        <taxon>Archelosauria</taxon>
        <taxon>Archosauria</taxon>
        <taxon>Dinosauria</taxon>
        <taxon>Saurischia</taxon>
        <taxon>Theropoda</taxon>
        <taxon>Coelurosauria</taxon>
        <taxon>Aves</taxon>
        <taxon>Neognathae</taxon>
        <taxon>Neoaves</taxon>
        <taxon>Aequornithes</taxon>
        <taxon>Ciconiiformes</taxon>
        <taxon>Thinocoridae</taxon>
        <taxon>Thinocorus</taxon>
    </lineage>
</organism>
<dbReference type="InterPro" id="IPR026250">
    <property type="entry name" value="ITPRIP-like"/>
</dbReference>
<name>A0A7L1XP32_9AVES</name>
<dbReference type="EMBL" id="VXBW01005530">
    <property type="protein sequence ID" value="NXP11082.1"/>
    <property type="molecule type" value="Genomic_DNA"/>
</dbReference>
<dbReference type="InterPro" id="IPR024810">
    <property type="entry name" value="MAB21L/cGLR"/>
</dbReference>
<sequence>EESKEDSDDKGCLDRIFTEPIRRALQSGAHKHGVVEELVNNLFSVFQARLSDRLFLVLQPAIRVGSPFEGWSPCGDDAVYCLLVPLKPPRGHALHLERDTAGELLAKNRVHVVLECTCTRDQRVQNMLCLVHEAEQALKTNRDSSLLSTLCTDSYLDVQKIGSWFQDLVCSAWEVMPQSHCYSMEVLPSHRSCKLQLTNASGGSFLVEMLFGVQQGDSDVFLSSQVTEGIFTPNTVWTESYAVAEAKFFKHMAKQAPHDTFHLKCLQLCASILKGTGFDTYIMKTVVMHLLNTTPPASWRRKLLQLQDIMWSLRSSLEEKCLNHFFLGNGDMPRDIILPPALQAAEPLNLLQCLERDPAAHASALHEFEEL</sequence>
<dbReference type="Proteomes" id="UP000565698">
    <property type="component" value="Unassembled WGS sequence"/>
</dbReference>
<accession>A0A7L1XP32</accession>
<dbReference type="OrthoDB" id="9034619at2759"/>
<dbReference type="PANTHER" id="PTHR10656:SF40">
    <property type="entry name" value="INOSITOL 1,4,5-TRISPHOSPHATE RECEPTOR-INTERACTING PROTEIN-LIKE 1"/>
    <property type="match status" value="1"/>
</dbReference>
<dbReference type="Gene3D" id="1.10.1410.40">
    <property type="match status" value="1"/>
</dbReference>
<proteinExistence type="predicted"/>
<feature type="non-terminal residue" evidence="1">
    <location>
        <position position="1"/>
    </location>
</feature>
<dbReference type="PANTHER" id="PTHR10656">
    <property type="entry name" value="CELL FATE DETERMINING PROTEIN MAB21-RELATED"/>
    <property type="match status" value="1"/>
</dbReference>